<comment type="caution">
    <text evidence="1">The sequence shown here is derived from an EMBL/GenBank/DDBJ whole genome shotgun (WGS) entry which is preliminary data.</text>
</comment>
<keyword evidence="2" id="KW-1185">Reference proteome</keyword>
<dbReference type="GO" id="GO:0006071">
    <property type="term" value="P:glycerol metabolic process"/>
    <property type="evidence" value="ECO:0007669"/>
    <property type="project" value="InterPro"/>
</dbReference>
<dbReference type="RefSeq" id="WP_220206160.1">
    <property type="nucleotide sequence ID" value="NZ_BNJK01000001.1"/>
</dbReference>
<dbReference type="GO" id="GO:0006355">
    <property type="term" value="P:regulation of DNA-templated transcription"/>
    <property type="evidence" value="ECO:0007669"/>
    <property type="project" value="InterPro"/>
</dbReference>
<dbReference type="InterPro" id="IPR006699">
    <property type="entry name" value="GlpP"/>
</dbReference>
<reference evidence="1" key="1">
    <citation type="submission" date="2020-10" db="EMBL/GenBank/DDBJ databases">
        <title>Taxonomic study of unclassified bacteria belonging to the class Ktedonobacteria.</title>
        <authorList>
            <person name="Yabe S."/>
            <person name="Wang C.M."/>
            <person name="Zheng Y."/>
            <person name="Sakai Y."/>
            <person name="Cavaletti L."/>
            <person name="Monciardini P."/>
            <person name="Donadio S."/>
        </authorList>
    </citation>
    <scope>NUCLEOTIDE SEQUENCE</scope>
    <source>
        <strain evidence="1">ID150040</strain>
    </source>
</reference>
<dbReference type="AlphaFoldDB" id="A0A8J3N4M2"/>
<protein>
    <recommendedName>
        <fullName evidence="3">Glycerol-3-phosphate responsive antiterminator</fullName>
    </recommendedName>
</protein>
<evidence type="ECO:0008006" key="3">
    <source>
        <dbReference type="Google" id="ProtNLM"/>
    </source>
</evidence>
<dbReference type="SUPFAM" id="SSF110391">
    <property type="entry name" value="GlpP-like"/>
    <property type="match status" value="1"/>
</dbReference>
<dbReference type="Gene3D" id="3.20.20.70">
    <property type="entry name" value="Aldolase class I"/>
    <property type="match status" value="1"/>
</dbReference>
<dbReference type="PANTHER" id="PTHR35787">
    <property type="entry name" value="GLYCEROL UPTAKE OPERON ANTITERMINATOR REGULATORY PROTEIN"/>
    <property type="match status" value="1"/>
</dbReference>
<accession>A0A8J3N4M2</accession>
<gene>
    <name evidence="1" type="ORF">KSF_055330</name>
</gene>
<organism evidence="1 2">
    <name type="scientific">Reticulibacter mediterranei</name>
    <dbReference type="NCBI Taxonomy" id="2778369"/>
    <lineage>
        <taxon>Bacteria</taxon>
        <taxon>Bacillati</taxon>
        <taxon>Chloroflexota</taxon>
        <taxon>Ktedonobacteria</taxon>
        <taxon>Ktedonobacterales</taxon>
        <taxon>Reticulibacteraceae</taxon>
        <taxon>Reticulibacter</taxon>
    </lineage>
</organism>
<dbReference type="InterPro" id="IPR013785">
    <property type="entry name" value="Aldolase_TIM"/>
</dbReference>
<evidence type="ECO:0000313" key="2">
    <source>
        <dbReference type="Proteomes" id="UP000597444"/>
    </source>
</evidence>
<dbReference type="Pfam" id="PF04309">
    <property type="entry name" value="G3P_antiterm"/>
    <property type="match status" value="1"/>
</dbReference>
<name>A0A8J3N4M2_9CHLR</name>
<dbReference type="PIRSF" id="PIRSF016897">
    <property type="entry name" value="GlpP"/>
    <property type="match status" value="1"/>
</dbReference>
<dbReference type="Proteomes" id="UP000597444">
    <property type="component" value="Unassembled WGS sequence"/>
</dbReference>
<sequence length="192" mass="20818">MLAQTKRSLIEVLSRNKVIPVVENRTQFLTALTMLTPYVLFLRNCDLFDLKALCQQAAQQGYLLYVNADRMNGIHPDAAGLHYLAEQLHVAGVASTNLKTLTLASTLGLSTMLHIFAADSTGLESAIEMGNVTAVDLFNVSPALVVPFIAETLTTLLTRPFIASGLISTRRQIQAVVQTGALGVVVPQPELW</sequence>
<evidence type="ECO:0000313" key="1">
    <source>
        <dbReference type="EMBL" id="GHO95485.1"/>
    </source>
</evidence>
<dbReference type="EMBL" id="BNJK01000001">
    <property type="protein sequence ID" value="GHO95485.1"/>
    <property type="molecule type" value="Genomic_DNA"/>
</dbReference>
<dbReference type="PANTHER" id="PTHR35787:SF1">
    <property type="entry name" value="GLYCEROL UPTAKE OPERON ANTITERMINATOR REGULATORY PROTEIN"/>
    <property type="match status" value="1"/>
</dbReference>
<proteinExistence type="predicted"/>